<dbReference type="EMBL" id="CP025958">
    <property type="protein sequence ID" value="AWM38239.1"/>
    <property type="molecule type" value="Genomic_DNA"/>
</dbReference>
<dbReference type="Proteomes" id="UP000245802">
    <property type="component" value="Chromosome"/>
</dbReference>
<dbReference type="OrthoDB" id="120306at2"/>
<evidence type="ECO:0000313" key="2">
    <source>
        <dbReference type="Proteomes" id="UP000245802"/>
    </source>
</evidence>
<name>A0A2Z3GUY7_9BACT</name>
<reference evidence="1 2" key="1">
    <citation type="submission" date="2018-01" db="EMBL/GenBank/DDBJ databases">
        <title>G. obscuriglobus.</title>
        <authorList>
            <person name="Franke J."/>
            <person name="Blomberg W."/>
            <person name="Selmecki A."/>
        </authorList>
    </citation>
    <scope>NUCLEOTIDE SEQUENCE [LARGE SCALE GENOMIC DNA]</scope>
    <source>
        <strain evidence="1 2">DSM 5831</strain>
    </source>
</reference>
<evidence type="ECO:0000313" key="1">
    <source>
        <dbReference type="EMBL" id="AWM38239.1"/>
    </source>
</evidence>
<organism evidence="1 2">
    <name type="scientific">Gemmata obscuriglobus</name>
    <dbReference type="NCBI Taxonomy" id="114"/>
    <lineage>
        <taxon>Bacteria</taxon>
        <taxon>Pseudomonadati</taxon>
        <taxon>Planctomycetota</taxon>
        <taxon>Planctomycetia</taxon>
        <taxon>Gemmatales</taxon>
        <taxon>Gemmataceae</taxon>
        <taxon>Gemmata</taxon>
    </lineage>
</organism>
<dbReference type="KEGG" id="gog:C1280_15420"/>
<proteinExistence type="predicted"/>
<keyword evidence="2" id="KW-1185">Reference proteome</keyword>
<sequence length="85" mass="9960">MPGGKRHVLVDTLGRIWGVATWLLEIVTGRPWQKTFEVQPRRYVVARTFGQFCRYRRLSEDYKHNTARSEAGIDLHRSDPSHVPR</sequence>
<accession>A0A2Z3GUY7</accession>
<protein>
    <recommendedName>
        <fullName evidence="3">Transposase IS4-like domain-containing protein</fullName>
    </recommendedName>
</protein>
<gene>
    <name evidence="1" type="ORF">C1280_15420</name>
</gene>
<dbReference type="RefSeq" id="WP_109571028.1">
    <property type="nucleotide sequence ID" value="NZ_CP025958.1"/>
</dbReference>
<evidence type="ECO:0008006" key="3">
    <source>
        <dbReference type="Google" id="ProtNLM"/>
    </source>
</evidence>
<dbReference type="AlphaFoldDB" id="A0A2Z3GUY7"/>